<dbReference type="EMBL" id="UINC01036102">
    <property type="protein sequence ID" value="SVB29558.1"/>
    <property type="molecule type" value="Genomic_DNA"/>
</dbReference>
<dbReference type="NCBIfam" id="TIGR02027">
    <property type="entry name" value="rpoA"/>
    <property type="match status" value="1"/>
</dbReference>
<keyword evidence="4" id="KW-0808">Transferase</keyword>
<dbReference type="GO" id="GO:0003899">
    <property type="term" value="F:DNA-directed RNA polymerase activity"/>
    <property type="evidence" value="ECO:0007669"/>
    <property type="project" value="UniProtKB-EC"/>
</dbReference>
<feature type="compositionally biased region" description="Acidic residues" evidence="8">
    <location>
        <begin position="329"/>
        <end position="338"/>
    </location>
</feature>
<dbReference type="GO" id="GO:0046983">
    <property type="term" value="F:protein dimerization activity"/>
    <property type="evidence" value="ECO:0007669"/>
    <property type="project" value="InterPro"/>
</dbReference>
<evidence type="ECO:0000256" key="6">
    <source>
        <dbReference type="ARBA" id="ARBA00023163"/>
    </source>
</evidence>
<dbReference type="FunFam" id="2.170.120.12:FF:000001">
    <property type="entry name" value="DNA-directed RNA polymerase subunit alpha"/>
    <property type="match status" value="1"/>
</dbReference>
<dbReference type="NCBIfam" id="NF003513">
    <property type="entry name" value="PRK05182.1-2"/>
    <property type="match status" value="1"/>
</dbReference>
<dbReference type="GO" id="GO:0006351">
    <property type="term" value="P:DNA-templated transcription"/>
    <property type="evidence" value="ECO:0007669"/>
    <property type="project" value="InterPro"/>
</dbReference>
<dbReference type="HAMAP" id="MF_00059">
    <property type="entry name" value="RNApol_bact_RpoA"/>
    <property type="match status" value="1"/>
</dbReference>
<evidence type="ECO:0000256" key="4">
    <source>
        <dbReference type="ARBA" id="ARBA00022679"/>
    </source>
</evidence>
<evidence type="ECO:0000313" key="10">
    <source>
        <dbReference type="EMBL" id="SVB29558.1"/>
    </source>
</evidence>
<dbReference type="Gene3D" id="3.30.1360.10">
    <property type="entry name" value="RNA polymerase, RBP11-like subunit"/>
    <property type="match status" value="1"/>
</dbReference>
<dbReference type="SUPFAM" id="SSF55257">
    <property type="entry name" value="RBP11-like subunits of RNA polymerase"/>
    <property type="match status" value="1"/>
</dbReference>
<keyword evidence="3" id="KW-0240">DNA-directed RNA polymerase</keyword>
<dbReference type="EC" id="2.7.7.6" evidence="2"/>
<comment type="similarity">
    <text evidence="1">Belongs to the RNA polymerase alpha chain family.</text>
</comment>
<dbReference type="SUPFAM" id="SSF47789">
    <property type="entry name" value="C-terminal domain of RNA polymerase alpha subunit"/>
    <property type="match status" value="1"/>
</dbReference>
<evidence type="ECO:0000256" key="5">
    <source>
        <dbReference type="ARBA" id="ARBA00022695"/>
    </source>
</evidence>
<dbReference type="Gene3D" id="1.10.150.20">
    <property type="entry name" value="5' to 3' exonuclease, C-terminal subdomain"/>
    <property type="match status" value="1"/>
</dbReference>
<comment type="catalytic activity">
    <reaction evidence="7">
        <text>RNA(n) + a ribonucleoside 5'-triphosphate = RNA(n+1) + diphosphate</text>
        <dbReference type="Rhea" id="RHEA:21248"/>
        <dbReference type="Rhea" id="RHEA-COMP:14527"/>
        <dbReference type="Rhea" id="RHEA-COMP:17342"/>
        <dbReference type="ChEBI" id="CHEBI:33019"/>
        <dbReference type="ChEBI" id="CHEBI:61557"/>
        <dbReference type="ChEBI" id="CHEBI:140395"/>
        <dbReference type="EC" id="2.7.7.6"/>
    </reaction>
</comment>
<evidence type="ECO:0000256" key="7">
    <source>
        <dbReference type="ARBA" id="ARBA00048552"/>
    </source>
</evidence>
<keyword evidence="6" id="KW-0804">Transcription</keyword>
<dbReference type="InterPro" id="IPR036643">
    <property type="entry name" value="RNApol_insert_sf"/>
</dbReference>
<dbReference type="InterPro" id="IPR011773">
    <property type="entry name" value="DNA-dir_RpoA"/>
</dbReference>
<proteinExistence type="inferred from homology"/>
<feature type="domain" description="DNA-directed RNA polymerase RpoA/D/Rpb3-type" evidence="9">
    <location>
        <begin position="32"/>
        <end position="238"/>
    </location>
</feature>
<evidence type="ECO:0000256" key="8">
    <source>
        <dbReference type="SAM" id="MobiDB-lite"/>
    </source>
</evidence>
<protein>
    <recommendedName>
        <fullName evidence="2">DNA-directed RNA polymerase</fullName>
        <ecNumber evidence="2">2.7.7.6</ecNumber>
    </recommendedName>
</protein>
<sequence length="344" mass="38000">MLEIDSFAIESPIIEEKEIVPAINVVEGTETYGKFEVQPLERGYGMTLGNPVRRALLSSIEGAAITWVKIDDVLHEYSTIPHVKEEVMEILHNISRVSIRPVTNRPGKMRLEVKGEGVICAGDIATSSDFEIVNPEQHIATLDSDKAELSVELNVEPGKGYKPASQGEGLPRGVLPLDAVFNPVLKANYFIEKTRIGQVTDYERLVFEIWTDGSVSPLEALKSASEILVNQFFLFSNIGKPGDDGQDSGRFNQSVTPEIYQTTIEKLNLSPRTLNSLKRANLKRVGEILELSNEDLFGIRNFGVKSLNELNDKLQEFGYSREGEPSAEGSDDDIDASEVVETSS</sequence>
<dbReference type="InterPro" id="IPR011260">
    <property type="entry name" value="RNAP_asu_C"/>
</dbReference>
<keyword evidence="5" id="KW-0548">Nucleotidyltransferase</keyword>
<evidence type="ECO:0000256" key="1">
    <source>
        <dbReference type="ARBA" id="ARBA00007123"/>
    </source>
</evidence>
<reference evidence="10" key="1">
    <citation type="submission" date="2018-05" db="EMBL/GenBank/DDBJ databases">
        <authorList>
            <person name="Lanie J.A."/>
            <person name="Ng W.-L."/>
            <person name="Kazmierczak K.M."/>
            <person name="Andrzejewski T.M."/>
            <person name="Davidsen T.M."/>
            <person name="Wayne K.J."/>
            <person name="Tettelin H."/>
            <person name="Glass J.I."/>
            <person name="Rusch D."/>
            <person name="Podicherti R."/>
            <person name="Tsui H.-C.T."/>
            <person name="Winkler M.E."/>
        </authorList>
    </citation>
    <scope>NUCLEOTIDE SEQUENCE</scope>
</reference>
<dbReference type="Pfam" id="PF01193">
    <property type="entry name" value="RNA_pol_L"/>
    <property type="match status" value="1"/>
</dbReference>
<gene>
    <name evidence="10" type="ORF">METZ01_LOCUS182412</name>
</gene>
<dbReference type="InterPro" id="IPR036603">
    <property type="entry name" value="RBP11-like"/>
</dbReference>
<organism evidence="10">
    <name type="scientific">marine metagenome</name>
    <dbReference type="NCBI Taxonomy" id="408172"/>
    <lineage>
        <taxon>unclassified sequences</taxon>
        <taxon>metagenomes</taxon>
        <taxon>ecological metagenomes</taxon>
    </lineage>
</organism>
<dbReference type="Pfam" id="PF03118">
    <property type="entry name" value="RNA_pol_A_CTD"/>
    <property type="match status" value="1"/>
</dbReference>
<accession>A0A382CTS3</accession>
<dbReference type="InterPro" id="IPR011263">
    <property type="entry name" value="DNA-dir_RNA_pol_RpoA/D/Rpb3"/>
</dbReference>
<evidence type="ECO:0000256" key="2">
    <source>
        <dbReference type="ARBA" id="ARBA00012418"/>
    </source>
</evidence>
<dbReference type="GO" id="GO:0000428">
    <property type="term" value="C:DNA-directed RNA polymerase complex"/>
    <property type="evidence" value="ECO:0007669"/>
    <property type="project" value="UniProtKB-KW"/>
</dbReference>
<dbReference type="CDD" id="cd06928">
    <property type="entry name" value="RNAP_alpha_NTD"/>
    <property type="match status" value="1"/>
</dbReference>
<dbReference type="Gene3D" id="2.170.120.12">
    <property type="entry name" value="DNA-directed RNA polymerase, insert domain"/>
    <property type="match status" value="1"/>
</dbReference>
<dbReference type="NCBIfam" id="NF003519">
    <property type="entry name" value="PRK05182.2-5"/>
    <property type="match status" value="1"/>
</dbReference>
<dbReference type="AlphaFoldDB" id="A0A382CTS3"/>
<dbReference type="Pfam" id="PF01000">
    <property type="entry name" value="RNA_pol_A_bac"/>
    <property type="match status" value="1"/>
</dbReference>
<dbReference type="SUPFAM" id="SSF56553">
    <property type="entry name" value="Insert subdomain of RNA polymerase alpha subunit"/>
    <property type="match status" value="1"/>
</dbReference>
<dbReference type="GO" id="GO:0005737">
    <property type="term" value="C:cytoplasm"/>
    <property type="evidence" value="ECO:0007669"/>
    <property type="project" value="UniProtKB-ARBA"/>
</dbReference>
<evidence type="ECO:0000259" key="9">
    <source>
        <dbReference type="SMART" id="SM00662"/>
    </source>
</evidence>
<feature type="region of interest" description="Disordered" evidence="8">
    <location>
        <begin position="319"/>
        <end position="344"/>
    </location>
</feature>
<dbReference type="SMART" id="SM00662">
    <property type="entry name" value="RPOLD"/>
    <property type="match status" value="1"/>
</dbReference>
<dbReference type="InterPro" id="IPR011262">
    <property type="entry name" value="DNA-dir_RNA_pol_insert"/>
</dbReference>
<evidence type="ECO:0000256" key="3">
    <source>
        <dbReference type="ARBA" id="ARBA00022478"/>
    </source>
</evidence>
<dbReference type="GO" id="GO:0003677">
    <property type="term" value="F:DNA binding"/>
    <property type="evidence" value="ECO:0007669"/>
    <property type="project" value="InterPro"/>
</dbReference>
<name>A0A382CTS3_9ZZZZ</name>